<reference evidence="3 4" key="1">
    <citation type="submission" date="2020-04" db="EMBL/GenBank/DDBJ databases">
        <title>Nesterenkonia sp. nov., isolated from marine sediment.</title>
        <authorList>
            <person name="Zhang G."/>
        </authorList>
    </citation>
    <scope>NUCLEOTIDE SEQUENCE [LARGE SCALE GENOMIC DNA]</scope>
    <source>
        <strain evidence="3 4">MY13</strain>
    </source>
</reference>
<proteinExistence type="predicted"/>
<organism evidence="3 4">
    <name type="scientific">Nesterenkonia sedimenti</name>
    <dbReference type="NCBI Taxonomy" id="1463632"/>
    <lineage>
        <taxon>Bacteria</taxon>
        <taxon>Bacillati</taxon>
        <taxon>Actinomycetota</taxon>
        <taxon>Actinomycetes</taxon>
        <taxon>Micrococcales</taxon>
        <taxon>Micrococcaceae</taxon>
        <taxon>Nesterenkonia</taxon>
    </lineage>
</organism>
<evidence type="ECO:0000313" key="4">
    <source>
        <dbReference type="Proteomes" id="UP000523139"/>
    </source>
</evidence>
<protein>
    <submittedName>
        <fullName evidence="3">Uncharacterized protein</fullName>
    </submittedName>
</protein>
<keyword evidence="1" id="KW-0175">Coiled coil</keyword>
<evidence type="ECO:0000256" key="2">
    <source>
        <dbReference type="SAM" id="MobiDB-lite"/>
    </source>
</evidence>
<dbReference type="EMBL" id="JABAHY010000013">
    <property type="protein sequence ID" value="NLS10713.1"/>
    <property type="molecule type" value="Genomic_DNA"/>
</dbReference>
<feature type="compositionally biased region" description="Basic and acidic residues" evidence="2">
    <location>
        <begin position="75"/>
        <end position="89"/>
    </location>
</feature>
<dbReference type="Proteomes" id="UP000523139">
    <property type="component" value="Unassembled WGS sequence"/>
</dbReference>
<feature type="coiled-coil region" evidence="1">
    <location>
        <begin position="616"/>
        <end position="671"/>
    </location>
</feature>
<evidence type="ECO:0000256" key="1">
    <source>
        <dbReference type="SAM" id="Coils"/>
    </source>
</evidence>
<evidence type="ECO:0000313" key="3">
    <source>
        <dbReference type="EMBL" id="NLS10713.1"/>
    </source>
</evidence>
<dbReference type="AlphaFoldDB" id="A0A7X8TL72"/>
<dbReference type="RefSeq" id="WP_168888195.1">
    <property type="nucleotide sequence ID" value="NZ_JABAHY010000013.1"/>
</dbReference>
<accession>A0A7X8TL72</accession>
<comment type="caution">
    <text evidence="3">The sequence shown here is derived from an EMBL/GenBank/DDBJ whole genome shotgun (WGS) entry which is preliminary data.</text>
</comment>
<keyword evidence="4" id="KW-1185">Reference proteome</keyword>
<feature type="region of interest" description="Disordered" evidence="2">
    <location>
        <begin position="38"/>
        <end position="127"/>
    </location>
</feature>
<gene>
    <name evidence="3" type="ORF">HGQ17_12065</name>
</gene>
<sequence length="855" mass="97000">MKHGMVRRVDRYSGLIKKVSALQVNGTRDEADKLASKAREALRSSGPLLSASERNFFEKFTNDPYGKLPKKRREEKRPEPTPVRPEQRHATPKPSAPRTAPRSKRVNRSNQSKSTPHKTKKPQKTSDQLLNELLRDVDEAIQSSERDVRRAVLRRVSLFLYHLPAAQPDTPGVKKLRSFRDRPFRGLPDDPALIEERRAQADRALEQKRQAQAERTQSPPAGDTAPRAPTPALLASRGPSDGLTYRTPVFRRARREERVKPKDADEFITYRTFLSFPASAGIEVLEVMNKWLEEKRTDLTFGKSATHRSEDRFADTLTTESSGSTFHRLRMVEKQPNLNFHTDVVFGFEPDEAWLWVKIWSDGDKPAQAPRFVRQLLEAPGPLSDSPLKFRIIEDAAAADRLYEYLVDPNRQLPAFVAGTDSAPDDSGIEEEFRTRAEKWARKTLGLAQFVVLAPEATDRLEERLGESFAPRRWTIRTYEPALNLGDSNDARRHRFFGTERLSQLEPEAVARRLSTIARSIGNRRGAPRQVRAAQSAFTEAENLRLLQGLTQGNEETRQKFARLESAHSEDEEFGFTQDELRHLTVLKELLEVELFSEDVVESLAHRYVEANEEAIAEIEVRLHENTKRAANLEAERNVAHDDLRDSVLHIAQVEQDAQHLRKQVQWLQTQLADAGEGEAAYSELYSSITRDEAPGNFGELLEMMSELETLGVYFTGDHDLTADLDEIDTQGQAVQAAWMSLLTLADYLRAKKEGDFQGDMRTYLETRPSVEYTTVSPKRHAAGESKTTMSQYGDERLLPVPRTVSESGYAHMQAHFRLHPIGIKSPRLHYLDCSSEGKIYVGYIGPHLRTSGTN</sequence>
<feature type="compositionally biased region" description="Basic and acidic residues" evidence="2">
    <location>
        <begin position="202"/>
        <end position="212"/>
    </location>
</feature>
<feature type="compositionally biased region" description="Low complexity" evidence="2">
    <location>
        <begin position="224"/>
        <end position="235"/>
    </location>
</feature>
<feature type="region of interest" description="Disordered" evidence="2">
    <location>
        <begin position="202"/>
        <end position="240"/>
    </location>
</feature>
<name>A0A7X8TL72_9MICC</name>